<reference evidence="2 3" key="1">
    <citation type="submission" date="2019-11" db="EMBL/GenBank/DDBJ databases">
        <authorList>
            <person name="Zheng R.K."/>
            <person name="Sun C.M."/>
        </authorList>
    </citation>
    <scope>NUCLEOTIDE SEQUENCE [LARGE SCALE GENOMIC DNA]</scope>
    <source>
        <strain evidence="2 3">SRB007</strain>
    </source>
</reference>
<dbReference type="AlphaFoldDB" id="A0A6I6JB93"/>
<dbReference type="Pfam" id="PF04390">
    <property type="entry name" value="LptE"/>
    <property type="match status" value="1"/>
</dbReference>
<proteinExistence type="predicted"/>
<dbReference type="Proteomes" id="UP000428328">
    <property type="component" value="Chromosome"/>
</dbReference>
<evidence type="ECO:0000313" key="2">
    <source>
        <dbReference type="EMBL" id="QGY40046.1"/>
    </source>
</evidence>
<name>A0A6I6JB93_9BACT</name>
<evidence type="ECO:0000313" key="3">
    <source>
        <dbReference type="Proteomes" id="UP000428328"/>
    </source>
</evidence>
<dbReference type="EMBL" id="CP046400">
    <property type="protein sequence ID" value="QGY40046.1"/>
    <property type="molecule type" value="Genomic_DNA"/>
</dbReference>
<gene>
    <name evidence="2" type="ORF">GM415_07870</name>
</gene>
<protein>
    <recommendedName>
        <fullName evidence="4">DUF4136 domain-containing protein</fullName>
    </recommendedName>
</protein>
<keyword evidence="3" id="KW-1185">Reference proteome</keyword>
<feature type="signal peptide" evidence="1">
    <location>
        <begin position="1"/>
        <end position="18"/>
    </location>
</feature>
<evidence type="ECO:0000256" key="1">
    <source>
        <dbReference type="SAM" id="SignalP"/>
    </source>
</evidence>
<sequence length="165" mass="18792">MRHLYACLVLLLPLTLAACGYSFGDKGHSVLQDEYRVLAISGVDNPTTLTWLEPRIRKLLRDELTNRGTVTWTDDRRKADALIQITVERYYRPTAVEGSGDTTLRSNANFNFHATISSALDDHVIWRSGSISQNWPFFSGQETQADEEVTRLGIRRLADKMEQNY</sequence>
<evidence type="ECO:0008006" key="4">
    <source>
        <dbReference type="Google" id="ProtNLM"/>
    </source>
</evidence>
<dbReference type="InterPro" id="IPR007485">
    <property type="entry name" value="LPS_assembly_LptE"/>
</dbReference>
<feature type="chain" id="PRO_5026157844" description="DUF4136 domain-containing protein" evidence="1">
    <location>
        <begin position="19"/>
        <end position="165"/>
    </location>
</feature>
<organism evidence="2 3">
    <name type="scientific">Pseudodesulfovibrio cashew</name>
    <dbReference type="NCBI Taxonomy" id="2678688"/>
    <lineage>
        <taxon>Bacteria</taxon>
        <taxon>Pseudomonadati</taxon>
        <taxon>Thermodesulfobacteriota</taxon>
        <taxon>Desulfovibrionia</taxon>
        <taxon>Desulfovibrionales</taxon>
        <taxon>Desulfovibrionaceae</taxon>
    </lineage>
</organism>
<dbReference type="GO" id="GO:0043165">
    <property type="term" value="P:Gram-negative-bacterium-type cell outer membrane assembly"/>
    <property type="evidence" value="ECO:0007669"/>
    <property type="project" value="InterPro"/>
</dbReference>
<dbReference type="RefSeq" id="WP_158947270.1">
    <property type="nucleotide sequence ID" value="NZ_CP046400.1"/>
</dbReference>
<dbReference type="PROSITE" id="PS51257">
    <property type="entry name" value="PROKAR_LIPOPROTEIN"/>
    <property type="match status" value="1"/>
</dbReference>
<dbReference type="GO" id="GO:0019867">
    <property type="term" value="C:outer membrane"/>
    <property type="evidence" value="ECO:0007669"/>
    <property type="project" value="InterPro"/>
</dbReference>
<accession>A0A6I6JB93</accession>
<keyword evidence="1" id="KW-0732">Signal</keyword>
<dbReference type="KEGG" id="psel:GM415_07870"/>